<dbReference type="Gene3D" id="3.20.20.70">
    <property type="entry name" value="Aldolase class I"/>
    <property type="match status" value="1"/>
</dbReference>
<evidence type="ECO:0000313" key="1">
    <source>
        <dbReference type="EMBL" id="KAF1956984.1"/>
    </source>
</evidence>
<gene>
    <name evidence="1" type="ORF">CC80DRAFT_53059</name>
</gene>
<proteinExistence type="predicted"/>
<dbReference type="AlphaFoldDB" id="A0A6A5TXD1"/>
<sequence length="65" mass="7722">MSTSYRSNSKLFEPMKIADGKIELKHRVVLAPMTRNRGLPLFDDEGLGYHNRIWYPDELMVEYYQ</sequence>
<dbReference type="InterPro" id="IPR013785">
    <property type="entry name" value="Aldolase_TIM"/>
</dbReference>
<organism evidence="1 2">
    <name type="scientific">Byssothecium circinans</name>
    <dbReference type="NCBI Taxonomy" id="147558"/>
    <lineage>
        <taxon>Eukaryota</taxon>
        <taxon>Fungi</taxon>
        <taxon>Dikarya</taxon>
        <taxon>Ascomycota</taxon>
        <taxon>Pezizomycotina</taxon>
        <taxon>Dothideomycetes</taxon>
        <taxon>Pleosporomycetidae</taxon>
        <taxon>Pleosporales</taxon>
        <taxon>Massarineae</taxon>
        <taxon>Massarinaceae</taxon>
        <taxon>Byssothecium</taxon>
    </lineage>
</organism>
<keyword evidence="2" id="KW-1185">Reference proteome</keyword>
<dbReference type="Proteomes" id="UP000800035">
    <property type="component" value="Unassembled WGS sequence"/>
</dbReference>
<dbReference type="OrthoDB" id="276546at2759"/>
<accession>A0A6A5TXD1</accession>
<evidence type="ECO:0000313" key="2">
    <source>
        <dbReference type="Proteomes" id="UP000800035"/>
    </source>
</evidence>
<dbReference type="SUPFAM" id="SSF51395">
    <property type="entry name" value="FMN-linked oxidoreductases"/>
    <property type="match status" value="1"/>
</dbReference>
<protein>
    <submittedName>
        <fullName evidence="1">Uncharacterized protein</fullName>
    </submittedName>
</protein>
<reference evidence="1" key="1">
    <citation type="journal article" date="2020" name="Stud. Mycol.">
        <title>101 Dothideomycetes genomes: a test case for predicting lifestyles and emergence of pathogens.</title>
        <authorList>
            <person name="Haridas S."/>
            <person name="Albert R."/>
            <person name="Binder M."/>
            <person name="Bloem J."/>
            <person name="Labutti K."/>
            <person name="Salamov A."/>
            <person name="Andreopoulos B."/>
            <person name="Baker S."/>
            <person name="Barry K."/>
            <person name="Bills G."/>
            <person name="Bluhm B."/>
            <person name="Cannon C."/>
            <person name="Castanera R."/>
            <person name="Culley D."/>
            <person name="Daum C."/>
            <person name="Ezra D."/>
            <person name="Gonzalez J."/>
            <person name="Henrissat B."/>
            <person name="Kuo A."/>
            <person name="Liang C."/>
            <person name="Lipzen A."/>
            <person name="Lutzoni F."/>
            <person name="Magnuson J."/>
            <person name="Mondo S."/>
            <person name="Nolan M."/>
            <person name="Ohm R."/>
            <person name="Pangilinan J."/>
            <person name="Park H.-J."/>
            <person name="Ramirez L."/>
            <person name="Alfaro M."/>
            <person name="Sun H."/>
            <person name="Tritt A."/>
            <person name="Yoshinaga Y."/>
            <person name="Zwiers L.-H."/>
            <person name="Turgeon B."/>
            <person name="Goodwin S."/>
            <person name="Spatafora J."/>
            <person name="Crous P."/>
            <person name="Grigoriev I."/>
        </authorList>
    </citation>
    <scope>NUCLEOTIDE SEQUENCE</scope>
    <source>
        <strain evidence="1">CBS 675.92</strain>
    </source>
</reference>
<name>A0A6A5TXD1_9PLEO</name>
<dbReference type="EMBL" id="ML976990">
    <property type="protein sequence ID" value="KAF1956984.1"/>
    <property type="molecule type" value="Genomic_DNA"/>
</dbReference>